<organism evidence="1 2">
    <name type="scientific">Phytophthora megakarya</name>
    <dbReference type="NCBI Taxonomy" id="4795"/>
    <lineage>
        <taxon>Eukaryota</taxon>
        <taxon>Sar</taxon>
        <taxon>Stramenopiles</taxon>
        <taxon>Oomycota</taxon>
        <taxon>Peronosporomycetes</taxon>
        <taxon>Peronosporales</taxon>
        <taxon>Peronosporaceae</taxon>
        <taxon>Phytophthora</taxon>
    </lineage>
</organism>
<proteinExistence type="predicted"/>
<protein>
    <submittedName>
        <fullName evidence="1">Uncharacterized protein</fullName>
    </submittedName>
</protein>
<sequence length="143" mass="16443">MLMPMQYSLAHIPPQPQPNLPKMPLKWHWQGFSLCVLPFMLIEAKIFRDFIAVVAPAMKPPSRHKHSGVLLNRVRDEMRHGVINLINKFMCPWDLNSSSIINFVVIVPGMPSVFWSSWSTRSELHTTVYLAGEIDKIIAEIEH</sequence>
<evidence type="ECO:0000313" key="1">
    <source>
        <dbReference type="EMBL" id="OWZ10745.1"/>
    </source>
</evidence>
<keyword evidence="2" id="KW-1185">Reference proteome</keyword>
<dbReference type="OrthoDB" id="2438421at2759"/>
<accession>A0A225VZI2</accession>
<gene>
    <name evidence="1" type="ORF">PHMEG_00016356</name>
</gene>
<reference evidence="2" key="1">
    <citation type="submission" date="2017-03" db="EMBL/GenBank/DDBJ databases">
        <title>Phytopthora megakarya and P. palmivora, two closely related causual agents of cacao black pod achieved similar genome size and gene model numbers by different mechanisms.</title>
        <authorList>
            <person name="Ali S."/>
            <person name="Shao J."/>
            <person name="Larry D.J."/>
            <person name="Kronmiller B."/>
            <person name="Shen D."/>
            <person name="Strem M.D."/>
            <person name="Melnick R.L."/>
            <person name="Guiltinan M.J."/>
            <person name="Tyler B.M."/>
            <person name="Meinhardt L.W."/>
            <person name="Bailey B.A."/>
        </authorList>
    </citation>
    <scope>NUCLEOTIDE SEQUENCE [LARGE SCALE GENOMIC DNA]</scope>
    <source>
        <strain evidence="2">zdho120</strain>
    </source>
</reference>
<dbReference type="Proteomes" id="UP000198211">
    <property type="component" value="Unassembled WGS sequence"/>
</dbReference>
<evidence type="ECO:0000313" key="2">
    <source>
        <dbReference type="Proteomes" id="UP000198211"/>
    </source>
</evidence>
<dbReference type="EMBL" id="NBNE01002349">
    <property type="protein sequence ID" value="OWZ10745.1"/>
    <property type="molecule type" value="Genomic_DNA"/>
</dbReference>
<dbReference type="AlphaFoldDB" id="A0A225VZI2"/>
<comment type="caution">
    <text evidence="1">The sequence shown here is derived from an EMBL/GenBank/DDBJ whole genome shotgun (WGS) entry which is preliminary data.</text>
</comment>
<name>A0A225VZI2_9STRA</name>